<evidence type="ECO:0000256" key="3">
    <source>
        <dbReference type="PIRSR" id="PIRSR607837-1"/>
    </source>
</evidence>
<dbReference type="Pfam" id="PF05163">
    <property type="entry name" value="DinB"/>
    <property type="match status" value="1"/>
</dbReference>
<evidence type="ECO:0000256" key="1">
    <source>
        <dbReference type="ARBA" id="ARBA00008635"/>
    </source>
</evidence>
<accession>A0A327Q2K0</accession>
<comment type="similarity">
    <text evidence="1">Belongs to the DinB family.</text>
</comment>
<sequence length="173" mass="20140">MLHLETPTATATLATMAQNFAIYNAWANERLIEWLTSKPKACFDEEVASSFNTIKKTFQHIVDTQQFWLEVLQVRNEKINFGNTEDAYELFDYIIEQSNELRDYILTLDDEALCEPVSFTTPWVSGTQSRFEYIMHVMNHSTYHRGQIITMGHHIDLHDAPMSDYGFYLAMRG</sequence>
<evidence type="ECO:0000256" key="2">
    <source>
        <dbReference type="ARBA" id="ARBA00022723"/>
    </source>
</evidence>
<reference evidence="4 5" key="1">
    <citation type="submission" date="2018-06" db="EMBL/GenBank/DDBJ databases">
        <title>Genomic Encyclopedia of Archaeal and Bacterial Type Strains, Phase II (KMG-II): from individual species to whole genera.</title>
        <authorList>
            <person name="Goeker M."/>
        </authorList>
    </citation>
    <scope>NUCLEOTIDE SEQUENCE [LARGE SCALE GENOMIC DNA]</scope>
    <source>
        <strain evidence="4 5">DSM 23857</strain>
    </source>
</reference>
<evidence type="ECO:0000313" key="5">
    <source>
        <dbReference type="Proteomes" id="UP000249547"/>
    </source>
</evidence>
<dbReference type="RefSeq" id="WP_111600023.1">
    <property type="nucleotide sequence ID" value="NZ_QLLL01000011.1"/>
</dbReference>
<organism evidence="4 5">
    <name type="scientific">Chitinophaga skermanii</name>
    <dbReference type="NCBI Taxonomy" id="331697"/>
    <lineage>
        <taxon>Bacteria</taxon>
        <taxon>Pseudomonadati</taxon>
        <taxon>Bacteroidota</taxon>
        <taxon>Chitinophagia</taxon>
        <taxon>Chitinophagales</taxon>
        <taxon>Chitinophagaceae</taxon>
        <taxon>Chitinophaga</taxon>
    </lineage>
</organism>
<dbReference type="EMBL" id="QLLL01000011">
    <property type="protein sequence ID" value="RAI98650.1"/>
    <property type="molecule type" value="Genomic_DNA"/>
</dbReference>
<gene>
    <name evidence="4" type="ORF">LX64_04635</name>
</gene>
<name>A0A327Q2K0_9BACT</name>
<dbReference type="OrthoDB" id="9811413at2"/>
<dbReference type="SUPFAM" id="SSF109854">
    <property type="entry name" value="DinB/YfiT-like putative metalloenzymes"/>
    <property type="match status" value="1"/>
</dbReference>
<keyword evidence="5" id="KW-1185">Reference proteome</keyword>
<feature type="binding site" evidence="3">
    <location>
        <position position="144"/>
    </location>
    <ligand>
        <name>a divalent metal cation</name>
        <dbReference type="ChEBI" id="CHEBI:60240"/>
    </ligand>
</feature>
<dbReference type="InterPro" id="IPR007837">
    <property type="entry name" value="DinB"/>
</dbReference>
<dbReference type="PANTHER" id="PTHR37302">
    <property type="entry name" value="SLR1116 PROTEIN"/>
    <property type="match status" value="1"/>
</dbReference>
<feature type="binding site" evidence="3">
    <location>
        <position position="140"/>
    </location>
    <ligand>
        <name>a divalent metal cation</name>
        <dbReference type="ChEBI" id="CHEBI:60240"/>
    </ligand>
</feature>
<protein>
    <submittedName>
        <fullName evidence="4">Putative damage-inducible protein DinB</fullName>
    </submittedName>
</protein>
<dbReference type="GO" id="GO:0046872">
    <property type="term" value="F:metal ion binding"/>
    <property type="evidence" value="ECO:0007669"/>
    <property type="project" value="UniProtKB-KW"/>
</dbReference>
<dbReference type="PANTHER" id="PTHR37302:SF3">
    <property type="entry name" value="DAMAGE-INDUCIBLE PROTEIN DINB"/>
    <property type="match status" value="1"/>
</dbReference>
<proteinExistence type="inferred from homology"/>
<evidence type="ECO:0000313" key="4">
    <source>
        <dbReference type="EMBL" id="RAI98650.1"/>
    </source>
</evidence>
<feature type="binding site" evidence="3">
    <location>
        <position position="60"/>
    </location>
    <ligand>
        <name>a divalent metal cation</name>
        <dbReference type="ChEBI" id="CHEBI:60240"/>
    </ligand>
</feature>
<comment type="caution">
    <text evidence="4">The sequence shown here is derived from an EMBL/GenBank/DDBJ whole genome shotgun (WGS) entry which is preliminary data.</text>
</comment>
<keyword evidence="2 3" id="KW-0479">Metal-binding</keyword>
<dbReference type="AlphaFoldDB" id="A0A327Q2K0"/>
<dbReference type="Proteomes" id="UP000249547">
    <property type="component" value="Unassembled WGS sequence"/>
</dbReference>
<dbReference type="InterPro" id="IPR034660">
    <property type="entry name" value="DinB/YfiT-like"/>
</dbReference>
<dbReference type="Gene3D" id="1.20.120.450">
    <property type="entry name" value="dinb family like domain"/>
    <property type="match status" value="1"/>
</dbReference>